<proteinExistence type="predicted"/>
<dbReference type="InterPro" id="IPR029044">
    <property type="entry name" value="Nucleotide-diphossugar_trans"/>
</dbReference>
<name>A0AB38ZMD9_9VIRU</name>
<evidence type="ECO:0008006" key="2">
    <source>
        <dbReference type="Google" id="ProtNLM"/>
    </source>
</evidence>
<protein>
    <recommendedName>
        <fullName evidence="2">Glycosyltransferase</fullName>
    </recommendedName>
</protein>
<accession>A0AB38ZMD9</accession>
<evidence type="ECO:0000313" key="1">
    <source>
        <dbReference type="EMBL" id="XAO13548.1"/>
    </source>
</evidence>
<sequence length="223" mass="25542">MKTVIIALPGSHFSGAFLMNLTETVMVLTRKGYKVRLTNEYSSFVPFSRMKTLGLDVLRGSDQKPYGGEIEYDVWLTIDSDIIFTPEQVMELIEDTDTHPVVSGFYMMQDMKHFACVKDWNLDYFKKMGTFEFLDLDAMKDAPQYLPVAYNGLGFFACRRGVIEKLKYPYFSYPLIEIEAEDGKMLKDMCSEDVAFCKNITDAGFEIMINTSLRVGHEKTLVI</sequence>
<organism evidence="1">
    <name type="scientific">Mantoniella tinhauana virus 1</name>
    <dbReference type="NCBI Taxonomy" id="3111543"/>
    <lineage>
        <taxon>Viruses</taxon>
    </lineage>
</organism>
<reference evidence="1" key="1">
    <citation type="submission" date="2024-01" db="EMBL/GenBank/DDBJ databases">
        <title>Genomic and biogeographic characterisation of Mantoniella tinhauana virus 1, the first discovered Mantoniella-infecting prasinovirus.</title>
        <authorList>
            <person name="Rey Redondo E."/>
            <person name="Yung C.C.M."/>
        </authorList>
    </citation>
    <scope>NUCLEOTIDE SEQUENCE</scope>
    <source>
        <strain evidence="1">Lau Fau Shan</strain>
    </source>
</reference>
<dbReference type="Gene3D" id="3.90.550.40">
    <property type="match status" value="1"/>
</dbReference>
<dbReference type="EMBL" id="PP130629">
    <property type="protein sequence ID" value="XAO13548.1"/>
    <property type="molecule type" value="Genomic_DNA"/>
</dbReference>
<dbReference type="SUPFAM" id="SSF53448">
    <property type="entry name" value="Nucleotide-diphospho-sugar transferases"/>
    <property type="match status" value="1"/>
</dbReference>